<dbReference type="AlphaFoldDB" id="A0A1G9XJB0"/>
<dbReference type="Pfam" id="PF01986">
    <property type="entry name" value="DUF123"/>
    <property type="match status" value="1"/>
</dbReference>
<evidence type="ECO:0000256" key="1">
    <source>
        <dbReference type="HAMAP-Rule" id="MF_00095"/>
    </source>
</evidence>
<dbReference type="Proteomes" id="UP000199309">
    <property type="component" value="Unassembled WGS sequence"/>
</dbReference>
<dbReference type="InterPro" id="IPR040452">
    <property type="entry name" value="SfsA_C"/>
</dbReference>
<dbReference type="PANTHER" id="PTHR30545">
    <property type="entry name" value="SUGAR FERMENTATION STIMULATION PROTEIN A"/>
    <property type="match status" value="1"/>
</dbReference>
<keyword evidence="5" id="KW-1185">Reference proteome</keyword>
<dbReference type="GO" id="GO:0003677">
    <property type="term" value="F:DNA binding"/>
    <property type="evidence" value="ECO:0007669"/>
    <property type="project" value="InterPro"/>
</dbReference>
<evidence type="ECO:0000259" key="3">
    <source>
        <dbReference type="Pfam" id="PF17746"/>
    </source>
</evidence>
<feature type="domain" description="SfsA N-terminal OB" evidence="3">
    <location>
        <begin position="13"/>
        <end position="77"/>
    </location>
</feature>
<dbReference type="CDD" id="cd10441">
    <property type="entry name" value="GIY-YIG_COG1833"/>
    <property type="match status" value="1"/>
</dbReference>
<name>A0A1G9XJB0_9FIRM</name>
<evidence type="ECO:0000259" key="2">
    <source>
        <dbReference type="Pfam" id="PF03749"/>
    </source>
</evidence>
<dbReference type="CDD" id="cd22359">
    <property type="entry name" value="SfsA-like_bacterial"/>
    <property type="match status" value="1"/>
</dbReference>
<dbReference type="InterPro" id="IPR002837">
    <property type="entry name" value="DUF123"/>
</dbReference>
<dbReference type="Gene3D" id="3.40.1350.60">
    <property type="match status" value="1"/>
</dbReference>
<reference evidence="4 5" key="1">
    <citation type="submission" date="2016-10" db="EMBL/GenBank/DDBJ databases">
        <authorList>
            <person name="de Groot N.N."/>
        </authorList>
    </citation>
    <scope>NUCLEOTIDE SEQUENCE [LARGE SCALE GENOMIC DNA]</scope>
    <source>
        <strain evidence="4 5">DSM 16981</strain>
    </source>
</reference>
<dbReference type="RefSeq" id="WP_091650923.1">
    <property type="nucleotide sequence ID" value="NZ_FNHQ01000018.1"/>
</dbReference>
<dbReference type="EMBL" id="FNHQ01000018">
    <property type="protein sequence ID" value="SDM96315.1"/>
    <property type="molecule type" value="Genomic_DNA"/>
</dbReference>
<evidence type="ECO:0000313" key="4">
    <source>
        <dbReference type="EMBL" id="SDM96315.1"/>
    </source>
</evidence>
<feature type="domain" description="Sugar fermentation stimulation protein C-terminal" evidence="2">
    <location>
        <begin position="82"/>
        <end position="200"/>
    </location>
</feature>
<dbReference type="Pfam" id="PF03749">
    <property type="entry name" value="SfsA"/>
    <property type="match status" value="1"/>
</dbReference>
<sequence length="389" mass="45388">MKNNSPLSQGLFVDRPNRFVCRIKINHEIIYCHMPNPGRMWELLYPGAAVYLRRAVQKERKTAYDVIGIERDGVPILLDTQYNNDVAAHLITEKRIPGWERWNLLQREVTVGSSRFDLLLECGNERFYLEVKSCTLFGKTAAMFPDAVTERGKRHVLHLAQLAKAGIHAGILFIIQWDRARWFLPDYHTDPDFANAFYESAPYLDWKAVSLRWDRTFITPQVVGSLSYPEQILEQENHDQGDYMLILQLKEDMDIVIGAQGCHPFPKGYYVYVGSARRNLSKRLARHMHLRKRMHWHIDYLRQKALVTAVIPVRTADDLEHDIAYAVENISDWRIDRFGSTDCSCPSHLFGFVDNPVHRPDFMQVVEDFRMNRLEKKSLFRLKLNNSIV</sequence>
<dbReference type="Gene3D" id="2.40.50.580">
    <property type="match status" value="1"/>
</dbReference>
<comment type="similarity">
    <text evidence="1">Belongs to the SfsA family.</text>
</comment>
<dbReference type="Pfam" id="PF17746">
    <property type="entry name" value="SfsA_N"/>
    <property type="match status" value="1"/>
</dbReference>
<organism evidence="4 5">
    <name type="scientific">Megasphaera paucivorans</name>
    <dbReference type="NCBI Taxonomy" id="349095"/>
    <lineage>
        <taxon>Bacteria</taxon>
        <taxon>Bacillati</taxon>
        <taxon>Bacillota</taxon>
        <taxon>Negativicutes</taxon>
        <taxon>Veillonellales</taxon>
        <taxon>Veillonellaceae</taxon>
        <taxon>Megasphaera</taxon>
    </lineage>
</organism>
<dbReference type="HAMAP" id="MF_00095">
    <property type="entry name" value="SfsA"/>
    <property type="match status" value="1"/>
</dbReference>
<protein>
    <recommendedName>
        <fullName evidence="1">Sugar fermentation stimulation protein homolog</fullName>
    </recommendedName>
</protein>
<evidence type="ECO:0000313" key="5">
    <source>
        <dbReference type="Proteomes" id="UP000199309"/>
    </source>
</evidence>
<accession>A0A1G9XJB0</accession>
<dbReference type="OrthoDB" id="9802365at2"/>
<dbReference type="STRING" id="349095.SAMN05660299_01833"/>
<dbReference type="InterPro" id="IPR041465">
    <property type="entry name" value="SfsA_N"/>
</dbReference>
<dbReference type="PANTHER" id="PTHR30545:SF2">
    <property type="entry name" value="SUGAR FERMENTATION STIMULATION PROTEIN A"/>
    <property type="match status" value="1"/>
</dbReference>
<dbReference type="InterPro" id="IPR005224">
    <property type="entry name" value="SfsA"/>
</dbReference>
<proteinExistence type="inferred from homology"/>
<gene>
    <name evidence="1" type="primary">sfsA</name>
    <name evidence="4" type="ORF">SAMN05660299_01833</name>
</gene>
<dbReference type="NCBIfam" id="TIGR00230">
    <property type="entry name" value="sfsA"/>
    <property type="match status" value="1"/>
</dbReference>